<accession>A0A1J4MLY9</accession>
<feature type="signal peptide" evidence="1">
    <location>
        <begin position="1"/>
        <end position="24"/>
    </location>
</feature>
<dbReference type="GeneID" id="39979477"/>
<proteinExistence type="predicted"/>
<keyword evidence="1" id="KW-0732">Signal</keyword>
<evidence type="ECO:0000313" key="3">
    <source>
        <dbReference type="Proteomes" id="UP000186176"/>
    </source>
</evidence>
<comment type="caution">
    <text evidence="2">The sequence shown here is derived from an EMBL/GenBank/DDBJ whole genome shotgun (WGS) entry which is preliminary data.</text>
</comment>
<evidence type="ECO:0000256" key="1">
    <source>
        <dbReference type="SAM" id="SignalP"/>
    </source>
</evidence>
<dbReference type="EMBL" id="LRBP01000013">
    <property type="protein sequence ID" value="OII73885.1"/>
    <property type="molecule type" value="Genomic_DNA"/>
</dbReference>
<dbReference type="VEuPathDB" id="CryptoDB:cubi_02687"/>
<dbReference type="OrthoDB" id="344188at2759"/>
<keyword evidence="3" id="KW-1185">Reference proteome</keyword>
<protein>
    <submittedName>
        <fullName evidence="2">Uncharacterized protein</fullName>
    </submittedName>
</protein>
<feature type="chain" id="PRO_5012475741" evidence="1">
    <location>
        <begin position="25"/>
        <end position="148"/>
    </location>
</feature>
<sequence length="148" mass="17163">MKVISRVSAYLLLISTFLVIFSNSERTIDEYNVKNSIVIFPGKPYYGVKMNTKYPLIIRVNKKHLVDGRYQFECFSAGPDPQGEFKIIPLVTEERLNVSQGFLTTIFNKLFPKSLVFTNNELFNTQKNSSSSNLDFPNYFSKYWDPYS</sequence>
<gene>
    <name evidence="2" type="ORF">cubi_02687</name>
</gene>
<dbReference type="AlphaFoldDB" id="A0A1J4MLY9"/>
<reference evidence="2 3" key="1">
    <citation type="submission" date="2016-10" db="EMBL/GenBank/DDBJ databases">
        <title>Reductive evolution of mitochondrial metabolism and differential evolution of invasion-related proteins in Cryptosporidium.</title>
        <authorList>
            <person name="Liu S."/>
            <person name="Roellig D.M."/>
            <person name="Guo Y."/>
            <person name="Li N."/>
            <person name="Frace M.A."/>
            <person name="Tang K."/>
            <person name="Zhang L."/>
            <person name="Feng Y."/>
            <person name="Xiao L."/>
        </authorList>
    </citation>
    <scope>NUCLEOTIDE SEQUENCE [LARGE SCALE GENOMIC DNA]</scope>
    <source>
        <strain evidence="2">39726</strain>
    </source>
</reference>
<dbReference type="Proteomes" id="UP000186176">
    <property type="component" value="Unassembled WGS sequence"/>
</dbReference>
<evidence type="ECO:0000313" key="2">
    <source>
        <dbReference type="EMBL" id="OII73885.1"/>
    </source>
</evidence>
<name>A0A1J4MLY9_9CRYT</name>
<dbReference type="RefSeq" id="XP_028875105.1">
    <property type="nucleotide sequence ID" value="XM_029019698.1"/>
</dbReference>
<organism evidence="2 3">
    <name type="scientific">Cryptosporidium ubiquitum</name>
    <dbReference type="NCBI Taxonomy" id="857276"/>
    <lineage>
        <taxon>Eukaryota</taxon>
        <taxon>Sar</taxon>
        <taxon>Alveolata</taxon>
        <taxon>Apicomplexa</taxon>
        <taxon>Conoidasida</taxon>
        <taxon>Coccidia</taxon>
        <taxon>Eucoccidiorida</taxon>
        <taxon>Eimeriorina</taxon>
        <taxon>Cryptosporidiidae</taxon>
        <taxon>Cryptosporidium</taxon>
    </lineage>
</organism>